<keyword evidence="11" id="KW-1185">Reference proteome</keyword>
<dbReference type="Pfam" id="PF02366">
    <property type="entry name" value="PMT"/>
    <property type="match status" value="1"/>
</dbReference>
<keyword evidence="3" id="KW-0328">Glycosyltransferase</keyword>
<evidence type="ECO:0000256" key="6">
    <source>
        <dbReference type="ARBA" id="ARBA00022989"/>
    </source>
</evidence>
<dbReference type="PANTHER" id="PTHR33908">
    <property type="entry name" value="MANNOSYLTRANSFERASE YKCB-RELATED"/>
    <property type="match status" value="1"/>
</dbReference>
<dbReference type="GO" id="GO:0009103">
    <property type="term" value="P:lipopolysaccharide biosynthetic process"/>
    <property type="evidence" value="ECO:0007669"/>
    <property type="project" value="UniProtKB-ARBA"/>
</dbReference>
<keyword evidence="6 8" id="KW-1133">Transmembrane helix</keyword>
<evidence type="ECO:0000256" key="5">
    <source>
        <dbReference type="ARBA" id="ARBA00022692"/>
    </source>
</evidence>
<evidence type="ECO:0000313" key="11">
    <source>
        <dbReference type="Proteomes" id="UP000234328"/>
    </source>
</evidence>
<feature type="transmembrane region" description="Helical" evidence="8">
    <location>
        <begin position="113"/>
        <end position="134"/>
    </location>
</feature>
<dbReference type="OrthoDB" id="9775035at2"/>
<dbReference type="GO" id="GO:0006493">
    <property type="term" value="P:protein O-linked glycosylation"/>
    <property type="evidence" value="ECO:0007669"/>
    <property type="project" value="InterPro"/>
</dbReference>
<name>A0A2N4UGY6_9BURK</name>
<gene>
    <name evidence="10" type="ORF">CR155_09305</name>
</gene>
<proteinExistence type="predicted"/>
<dbReference type="Proteomes" id="UP000234328">
    <property type="component" value="Unassembled WGS sequence"/>
</dbReference>
<dbReference type="InterPro" id="IPR050297">
    <property type="entry name" value="LipidA_mod_glycosyltrf_83"/>
</dbReference>
<feature type="transmembrane region" description="Helical" evidence="8">
    <location>
        <begin position="188"/>
        <end position="217"/>
    </location>
</feature>
<evidence type="ECO:0000256" key="4">
    <source>
        <dbReference type="ARBA" id="ARBA00022679"/>
    </source>
</evidence>
<keyword evidence="7 8" id="KW-0472">Membrane</keyword>
<feature type="domain" description="ArnT-like N-terminal" evidence="9">
    <location>
        <begin position="29"/>
        <end position="258"/>
    </location>
</feature>
<dbReference type="InterPro" id="IPR003342">
    <property type="entry name" value="ArnT-like_N"/>
</dbReference>
<evidence type="ECO:0000256" key="7">
    <source>
        <dbReference type="ARBA" id="ARBA00023136"/>
    </source>
</evidence>
<keyword evidence="4 10" id="KW-0808">Transferase</keyword>
<feature type="transmembrane region" description="Helical" evidence="8">
    <location>
        <begin position="328"/>
        <end position="347"/>
    </location>
</feature>
<evidence type="ECO:0000256" key="1">
    <source>
        <dbReference type="ARBA" id="ARBA00004651"/>
    </source>
</evidence>
<evidence type="ECO:0000256" key="8">
    <source>
        <dbReference type="SAM" id="Phobius"/>
    </source>
</evidence>
<evidence type="ECO:0000313" key="10">
    <source>
        <dbReference type="EMBL" id="PLC54294.1"/>
    </source>
</evidence>
<protein>
    <submittedName>
        <fullName evidence="10">Phospholipid carrier-dependent glycosyltransferase</fullName>
    </submittedName>
</protein>
<reference evidence="10 11" key="1">
    <citation type="submission" date="2017-10" db="EMBL/GenBank/DDBJ databases">
        <title>Two draft genome sequences of Pusillimonas sp. strains isolated from a nitrate- and radionuclide-contaminated groundwater in Russia.</title>
        <authorList>
            <person name="Grouzdev D.S."/>
            <person name="Tourova T.P."/>
            <person name="Goeva M.A."/>
            <person name="Babich T.L."/>
            <person name="Sokolova D.S."/>
            <person name="Abdullin R."/>
            <person name="Poltaraus A.B."/>
            <person name="Toshchakov S.V."/>
            <person name="Nazina T.N."/>
        </authorList>
    </citation>
    <scope>NUCLEOTIDE SEQUENCE [LARGE SCALE GENOMIC DNA]</scope>
    <source>
        <strain evidence="10 11">JR1/69-2-13</strain>
    </source>
</reference>
<dbReference type="GO" id="GO:0005886">
    <property type="term" value="C:plasma membrane"/>
    <property type="evidence" value="ECO:0007669"/>
    <property type="project" value="UniProtKB-SubCell"/>
</dbReference>
<feature type="transmembrane region" description="Helical" evidence="8">
    <location>
        <begin position="229"/>
        <end position="246"/>
    </location>
</feature>
<evidence type="ECO:0000256" key="2">
    <source>
        <dbReference type="ARBA" id="ARBA00022475"/>
    </source>
</evidence>
<dbReference type="PANTHER" id="PTHR33908:SF3">
    <property type="entry name" value="UNDECAPRENYL PHOSPHATE-ALPHA-4-AMINO-4-DEOXY-L-ARABINOSE ARABINOSYL TRANSFERASE"/>
    <property type="match status" value="1"/>
</dbReference>
<keyword evidence="5 8" id="KW-0812">Transmembrane</keyword>
<dbReference type="EMBL" id="PDNV01000005">
    <property type="protein sequence ID" value="PLC54294.1"/>
    <property type="molecule type" value="Genomic_DNA"/>
</dbReference>
<comment type="caution">
    <text evidence="10">The sequence shown here is derived from an EMBL/GenBank/DDBJ whole genome shotgun (WGS) entry which is preliminary data.</text>
</comment>
<feature type="transmembrane region" description="Helical" evidence="8">
    <location>
        <begin position="83"/>
        <end position="101"/>
    </location>
</feature>
<evidence type="ECO:0000256" key="3">
    <source>
        <dbReference type="ARBA" id="ARBA00022676"/>
    </source>
</evidence>
<dbReference type="GO" id="GO:0010041">
    <property type="term" value="P:response to iron(III) ion"/>
    <property type="evidence" value="ECO:0007669"/>
    <property type="project" value="TreeGrafter"/>
</dbReference>
<comment type="subcellular location">
    <subcellularLocation>
        <location evidence="1">Cell membrane</location>
        <topology evidence="1">Multi-pass membrane protein</topology>
    </subcellularLocation>
</comment>
<feature type="transmembrane region" description="Helical" evidence="8">
    <location>
        <begin position="288"/>
        <end position="307"/>
    </location>
</feature>
<sequence length="502" mass="54990">MSGSSKTAWGALAALLLLPLISMAVIPFYDTSEPRYAETARMMAQSGDWITPWFSPGVPFWGKPPLSFWAQALSMKAFGFTEFAGRLPSWICLLLTTIIFLTGLKSLRGPRVALWTAIVYSSCALPYISSGAVLTDPFLALGTTLSLVSFAVVAQHGSHSSTQPGGEPNGQCTGAKHKHKPGWWPYGFFLGLAVGLLAKGPLAIVLSGAPVLLWLVLNRKTATAASLPWGKGVLLVAALSAPWYILAEIKTPGFLDYFIVGEHFRRFLDPGWAGDLYGSAHRRVYGTIWIYWLQASFPWGALVLAAMCGALRSSRLRMSLRVVGEDPLFSYWLASALITPLFFTFSANILWTYLLPSLAAFSVLAGILIEQVGRQFSISMEKLLASAIVVPVVGLVLSIYFWTNPDVRNTERTLVRYVHQDSALNIPLFYLSTPPFSAQFYSAGRVKGIEPDELRQAVDCGMSFYLAIPKDQQKAIAQITDKPAIPIFANKRYFLVKMPATG</sequence>
<evidence type="ECO:0000259" key="9">
    <source>
        <dbReference type="Pfam" id="PF02366"/>
    </source>
</evidence>
<dbReference type="GO" id="GO:0016763">
    <property type="term" value="F:pentosyltransferase activity"/>
    <property type="evidence" value="ECO:0007669"/>
    <property type="project" value="TreeGrafter"/>
</dbReference>
<dbReference type="RefSeq" id="WP_102069753.1">
    <property type="nucleotide sequence ID" value="NZ_PDNV01000005.1"/>
</dbReference>
<accession>A0A2N4UGY6</accession>
<dbReference type="GO" id="GO:0000030">
    <property type="term" value="F:mannosyltransferase activity"/>
    <property type="evidence" value="ECO:0007669"/>
    <property type="project" value="InterPro"/>
</dbReference>
<organism evidence="10 11">
    <name type="scientific">Pollutimonas nitritireducens</name>
    <dbReference type="NCBI Taxonomy" id="2045209"/>
    <lineage>
        <taxon>Bacteria</taxon>
        <taxon>Pseudomonadati</taxon>
        <taxon>Pseudomonadota</taxon>
        <taxon>Betaproteobacteria</taxon>
        <taxon>Burkholderiales</taxon>
        <taxon>Alcaligenaceae</taxon>
        <taxon>Pollutimonas</taxon>
    </lineage>
</organism>
<dbReference type="AlphaFoldDB" id="A0A2N4UGY6"/>
<keyword evidence="2" id="KW-1003">Cell membrane</keyword>
<feature type="transmembrane region" description="Helical" evidence="8">
    <location>
        <begin position="383"/>
        <end position="402"/>
    </location>
</feature>